<dbReference type="GO" id="GO:0031956">
    <property type="term" value="F:medium-chain fatty acid-CoA ligase activity"/>
    <property type="evidence" value="ECO:0007669"/>
    <property type="project" value="TreeGrafter"/>
</dbReference>
<dbReference type="PANTHER" id="PTHR43201:SF5">
    <property type="entry name" value="MEDIUM-CHAIN ACYL-COA LIGASE ACSF2, MITOCHONDRIAL"/>
    <property type="match status" value="1"/>
</dbReference>
<dbReference type="Pfam" id="PF00501">
    <property type="entry name" value="AMP-binding"/>
    <property type="match status" value="1"/>
</dbReference>
<evidence type="ECO:0000313" key="5">
    <source>
        <dbReference type="EMBL" id="EKN66143.1"/>
    </source>
</evidence>
<accession>K6DDL3</accession>
<feature type="domain" description="AMP-binding enzyme C-terminal" evidence="4">
    <location>
        <begin position="423"/>
        <end position="498"/>
    </location>
</feature>
<dbReference type="RefSeq" id="WP_007086410.1">
    <property type="nucleotide sequence ID" value="NZ_AJLS01000121.1"/>
</dbReference>
<evidence type="ECO:0000313" key="6">
    <source>
        <dbReference type="Proteomes" id="UP000006316"/>
    </source>
</evidence>
<dbReference type="InterPro" id="IPR042099">
    <property type="entry name" value="ANL_N_sf"/>
</dbReference>
<dbReference type="AlphaFoldDB" id="K6DDL3"/>
<dbReference type="OrthoDB" id="9765680at2"/>
<comment type="similarity">
    <text evidence="1">Belongs to the ATP-dependent AMP-binding enzyme family.</text>
</comment>
<protein>
    <submittedName>
        <fullName evidence="5">Long-chain-fatty-acid--CoA ligase</fullName>
    </submittedName>
</protein>
<dbReference type="InterPro" id="IPR000873">
    <property type="entry name" value="AMP-dep_synth/lig_dom"/>
</dbReference>
<evidence type="ECO:0000259" key="3">
    <source>
        <dbReference type="Pfam" id="PF00501"/>
    </source>
</evidence>
<dbReference type="Gene3D" id="3.30.300.30">
    <property type="match status" value="1"/>
</dbReference>
<dbReference type="NCBIfam" id="NF004837">
    <property type="entry name" value="PRK06187.1"/>
    <property type="match status" value="1"/>
</dbReference>
<keyword evidence="2 5" id="KW-0436">Ligase</keyword>
<dbReference type="EMBL" id="AJLS01000121">
    <property type="protein sequence ID" value="EKN66143.1"/>
    <property type="molecule type" value="Genomic_DNA"/>
</dbReference>
<sequence length="514" mass="57722">MEVTLGKLLSMTAAKYANKTAIIFGETRYTYAEVEERANRLANALIKMGVKKGDRCAIMFYNRAEWLEVYYGLAKAGIIAVPLNFRFTSSEMKYVLNNSKAKVLIYEESFSEIVDEIKEDTPSLLHYIGLGGKKSVIHYEECLKFSSTEKPEVDVYENDPLLIGYTSGTTGFPKGAVISHRKLMTNHLVFSKELGGINCTDKMLLIMPMFHANSTWFLQMVALTGGTSVAFPSVGFNPEKLLRVIQTEKITFTSVVPTMLTQILNLPDSIKNKYDVSSLRLLLCSSAPLMSKTKEETMKLFDGIDLYEFYGGTEGGIITLLRPQDQVRKTRSVGQVVIGQEVRLLDKSGNEVPKGEIGELYVRGICVVLEEYWENPDATREAYRGEWFTLGDMARMDEEGFIYLEDRKKDMIISGGENVYPSEVENVIVRYPKVAAVAVIGLPDEKWGERVHAVIELNPGEVAVEQEIIDFCRDQLAGYKRPKSVDFVEKLPKNATGKIVRRTIKDSILSVALH</sequence>
<feature type="domain" description="AMP-dependent synthetase/ligase" evidence="3">
    <location>
        <begin position="12"/>
        <end position="368"/>
    </location>
</feature>
<proteinExistence type="inferred from homology"/>
<dbReference type="InterPro" id="IPR025110">
    <property type="entry name" value="AMP-bd_C"/>
</dbReference>
<dbReference type="PROSITE" id="PS00455">
    <property type="entry name" value="AMP_BINDING"/>
    <property type="match status" value="1"/>
</dbReference>
<dbReference type="Proteomes" id="UP000006316">
    <property type="component" value="Unassembled WGS sequence"/>
</dbReference>
<dbReference type="SUPFAM" id="SSF56801">
    <property type="entry name" value="Acetyl-CoA synthetase-like"/>
    <property type="match status" value="1"/>
</dbReference>
<dbReference type="Gene3D" id="3.40.50.12780">
    <property type="entry name" value="N-terminal domain of ligase-like"/>
    <property type="match status" value="1"/>
</dbReference>
<dbReference type="Pfam" id="PF13193">
    <property type="entry name" value="AMP-binding_C"/>
    <property type="match status" value="1"/>
</dbReference>
<comment type="caution">
    <text evidence="5">The sequence shown here is derived from an EMBL/GenBank/DDBJ whole genome shotgun (WGS) entry which is preliminary data.</text>
</comment>
<dbReference type="InterPro" id="IPR045851">
    <property type="entry name" value="AMP-bd_C_sf"/>
</dbReference>
<evidence type="ECO:0000259" key="4">
    <source>
        <dbReference type="Pfam" id="PF13193"/>
    </source>
</evidence>
<evidence type="ECO:0000256" key="1">
    <source>
        <dbReference type="ARBA" id="ARBA00006432"/>
    </source>
</evidence>
<gene>
    <name evidence="5" type="ORF">BABA_17072</name>
</gene>
<dbReference type="FunFam" id="3.30.300.30:FF:000008">
    <property type="entry name" value="2,3-dihydroxybenzoate-AMP ligase"/>
    <property type="match status" value="1"/>
</dbReference>
<dbReference type="PATRIC" id="fig|1117379.3.peg.3543"/>
<keyword evidence="6" id="KW-1185">Reference proteome</keyword>
<dbReference type="eggNOG" id="COG0318">
    <property type="taxonomic scope" value="Bacteria"/>
</dbReference>
<reference evidence="5 6" key="1">
    <citation type="journal article" date="2012" name="Front. Microbiol.">
        <title>Redundancy and modularity in membrane-associated dissimilatory nitrate reduction in Bacillus.</title>
        <authorList>
            <person name="Heylen K."/>
            <person name="Keltjens J."/>
        </authorList>
    </citation>
    <scope>NUCLEOTIDE SEQUENCE [LARGE SCALE GENOMIC DNA]</scope>
    <source>
        <strain evidence="6">LMG 21833T</strain>
    </source>
</reference>
<dbReference type="InterPro" id="IPR020845">
    <property type="entry name" value="AMP-binding_CS"/>
</dbReference>
<dbReference type="GO" id="GO:0006631">
    <property type="term" value="P:fatty acid metabolic process"/>
    <property type="evidence" value="ECO:0007669"/>
    <property type="project" value="TreeGrafter"/>
</dbReference>
<dbReference type="STRING" id="1117379.BABA_17072"/>
<organism evidence="5 6">
    <name type="scientific">Neobacillus bataviensis LMG 21833</name>
    <dbReference type="NCBI Taxonomy" id="1117379"/>
    <lineage>
        <taxon>Bacteria</taxon>
        <taxon>Bacillati</taxon>
        <taxon>Bacillota</taxon>
        <taxon>Bacilli</taxon>
        <taxon>Bacillales</taxon>
        <taxon>Bacillaceae</taxon>
        <taxon>Neobacillus</taxon>
    </lineage>
</organism>
<evidence type="ECO:0000256" key="2">
    <source>
        <dbReference type="ARBA" id="ARBA00022598"/>
    </source>
</evidence>
<name>K6DDL3_9BACI</name>
<dbReference type="PANTHER" id="PTHR43201">
    <property type="entry name" value="ACYL-COA SYNTHETASE"/>
    <property type="match status" value="1"/>
</dbReference>